<reference evidence="1 3" key="1">
    <citation type="journal article" date="2020" name="Stud. Mycol.">
        <title>101 Dothideomycetes genomes: a test case for predicting lifestyles and emergence of pathogens.</title>
        <authorList>
            <person name="Haridas S."/>
            <person name="Albert R."/>
            <person name="Binder M."/>
            <person name="Bloem J."/>
            <person name="Labutti K."/>
            <person name="Salamov A."/>
            <person name="Andreopoulos B."/>
            <person name="Baker S."/>
            <person name="Barry K."/>
            <person name="Bills G."/>
            <person name="Bluhm B."/>
            <person name="Cannon C."/>
            <person name="Castanera R."/>
            <person name="Culley D."/>
            <person name="Daum C."/>
            <person name="Ezra D."/>
            <person name="Gonzalez J."/>
            <person name="Henrissat B."/>
            <person name="Kuo A."/>
            <person name="Liang C."/>
            <person name="Lipzen A."/>
            <person name="Lutzoni F."/>
            <person name="Magnuson J."/>
            <person name="Mondo S."/>
            <person name="Nolan M."/>
            <person name="Ohm R."/>
            <person name="Pangilinan J."/>
            <person name="Park H.-J."/>
            <person name="Ramirez L."/>
            <person name="Alfaro M."/>
            <person name="Sun H."/>
            <person name="Tritt A."/>
            <person name="Yoshinaga Y."/>
            <person name="Zwiers L.-H."/>
            <person name="Turgeon B."/>
            <person name="Goodwin S."/>
            <person name="Spatafora J."/>
            <person name="Crous P."/>
            <person name="Grigoriev I."/>
        </authorList>
    </citation>
    <scope>NUCLEOTIDE SEQUENCE</scope>
    <source>
        <strain evidence="1 3">CBS 304.34</strain>
    </source>
</reference>
<dbReference type="RefSeq" id="XP_033577532.1">
    <property type="nucleotide sequence ID" value="XM_033725390.1"/>
</dbReference>
<reference evidence="3" key="2">
    <citation type="submission" date="2020-04" db="EMBL/GenBank/DDBJ databases">
        <authorList>
            <consortium name="NCBI Genome Project"/>
        </authorList>
    </citation>
    <scope>NUCLEOTIDE SEQUENCE</scope>
    <source>
        <strain evidence="3">CBS 304.34</strain>
    </source>
</reference>
<accession>A0A6A6YPW5</accession>
<sequence length="260" mass="28687">MDRLSPPIFNISTLPTLACNYVGNDYCPSAGWESIGDWLRVYYFSDQPRITSELPWRVPSPLAPYDSISIPAKKFTLKPYFSLQPSGIHNPPIEKSSLVQMPHARVVNLDYLPYDSTAQCGNEAIEAWVKNDSATNTRSTVHWTDGSSNWVCAQNISDLDISGGYNAAALVTLSKTPSADLIAVGCSIAVEYMTGRYSSTSEITVTLDHNPLKNLSPTSLRAFLQTSWLNDLNPTIQGLNTTIFEKMMTTIGPWDPTTNN</sequence>
<keyword evidence="2" id="KW-1185">Reference proteome</keyword>
<dbReference type="OrthoDB" id="5342924at2759"/>
<evidence type="ECO:0000313" key="3">
    <source>
        <dbReference type="RefSeq" id="XP_033577532.1"/>
    </source>
</evidence>
<dbReference type="GeneID" id="54466283"/>
<reference evidence="3" key="3">
    <citation type="submission" date="2025-04" db="UniProtKB">
        <authorList>
            <consortium name="RefSeq"/>
        </authorList>
    </citation>
    <scope>IDENTIFICATION</scope>
    <source>
        <strain evidence="3">CBS 304.34</strain>
    </source>
</reference>
<dbReference type="AlphaFoldDB" id="A0A6A6YPW5"/>
<protein>
    <submittedName>
        <fullName evidence="1 3">Uncharacterized protein</fullName>
    </submittedName>
</protein>
<name>A0A6A6YPW5_9PEZI</name>
<dbReference type="Proteomes" id="UP000504636">
    <property type="component" value="Unplaced"/>
</dbReference>
<organism evidence="1">
    <name type="scientific">Mytilinidion resinicola</name>
    <dbReference type="NCBI Taxonomy" id="574789"/>
    <lineage>
        <taxon>Eukaryota</taxon>
        <taxon>Fungi</taxon>
        <taxon>Dikarya</taxon>
        <taxon>Ascomycota</taxon>
        <taxon>Pezizomycotina</taxon>
        <taxon>Dothideomycetes</taxon>
        <taxon>Pleosporomycetidae</taxon>
        <taxon>Mytilinidiales</taxon>
        <taxon>Mytilinidiaceae</taxon>
        <taxon>Mytilinidion</taxon>
    </lineage>
</organism>
<proteinExistence type="predicted"/>
<evidence type="ECO:0000313" key="2">
    <source>
        <dbReference type="Proteomes" id="UP000504636"/>
    </source>
</evidence>
<dbReference type="EMBL" id="MU003699">
    <property type="protein sequence ID" value="KAF2810568.1"/>
    <property type="molecule type" value="Genomic_DNA"/>
</dbReference>
<gene>
    <name evidence="1 3" type="ORF">BDZ99DRAFT_519261</name>
</gene>
<evidence type="ECO:0000313" key="1">
    <source>
        <dbReference type="EMBL" id="KAF2810568.1"/>
    </source>
</evidence>